<evidence type="ECO:0000313" key="2">
    <source>
        <dbReference type="Proteomes" id="UP000028480"/>
    </source>
</evidence>
<dbReference type="EMBL" id="CBTB010000258">
    <property type="protein sequence ID" value="CDH34762.1"/>
    <property type="molecule type" value="Genomic_DNA"/>
</dbReference>
<reference evidence="1" key="1">
    <citation type="submission" date="2013-07" db="EMBL/GenBank/DDBJ databases">
        <title>Sub-species coevolution in mutualistic symbiosis.</title>
        <authorList>
            <person name="Murfin K."/>
            <person name="Klassen J."/>
            <person name="Lee M."/>
            <person name="Forst S."/>
            <person name="Stock P."/>
            <person name="Goodrich-Blair H."/>
        </authorList>
    </citation>
    <scope>NUCLEOTIDE SEQUENCE [LARGE SCALE GENOMIC DNA]</scope>
    <source>
        <strain evidence="1">Intermedium</strain>
    </source>
</reference>
<evidence type="ECO:0000313" key="1">
    <source>
        <dbReference type="EMBL" id="CDH34762.1"/>
    </source>
</evidence>
<gene>
    <name evidence="1" type="ORF">XBI1_500005</name>
</gene>
<comment type="caution">
    <text evidence="1">The sequence shown here is derived from an EMBL/GenBank/DDBJ whole genome shotgun (WGS) entry which is preliminary data.</text>
</comment>
<accession>A0A077QFD9</accession>
<organism evidence="1 2">
    <name type="scientific">Xenorhabdus bovienii str. Intermedium</name>
    <dbReference type="NCBI Taxonomy" id="1379677"/>
    <lineage>
        <taxon>Bacteria</taxon>
        <taxon>Pseudomonadati</taxon>
        <taxon>Pseudomonadota</taxon>
        <taxon>Gammaproteobacteria</taxon>
        <taxon>Enterobacterales</taxon>
        <taxon>Morganellaceae</taxon>
        <taxon>Xenorhabdus</taxon>
    </lineage>
</organism>
<sequence length="41" mass="4843">MEINYIFILYTISNVELTHCGKEIFFDSIKFIRGINVCLML</sequence>
<proteinExistence type="predicted"/>
<name>A0A077QFD9_XENBV</name>
<protein>
    <submittedName>
        <fullName evidence="1">Uncharacterized protein</fullName>
    </submittedName>
</protein>
<dbReference type="Proteomes" id="UP000028480">
    <property type="component" value="Unassembled WGS sequence"/>
</dbReference>
<dbReference type="HOGENOM" id="CLU_3278846_0_0_6"/>
<dbReference type="AlphaFoldDB" id="A0A077QFD9"/>